<dbReference type="GO" id="GO:0071949">
    <property type="term" value="F:FAD binding"/>
    <property type="evidence" value="ECO:0007669"/>
    <property type="project" value="InterPro"/>
</dbReference>
<dbReference type="GO" id="GO:0016491">
    <property type="term" value="F:oxidoreductase activity"/>
    <property type="evidence" value="ECO:0007669"/>
    <property type="project" value="UniProtKB-KW"/>
</dbReference>
<comment type="cofactor">
    <cofactor evidence="1">
        <name>FAD</name>
        <dbReference type="ChEBI" id="CHEBI:57692"/>
    </cofactor>
</comment>
<proteinExistence type="inferred from homology"/>
<keyword evidence="4" id="KW-0274">FAD</keyword>
<dbReference type="InterPro" id="IPR050416">
    <property type="entry name" value="FAD-linked_Oxidoreductase"/>
</dbReference>
<feature type="domain" description="FAD-binding PCMH-type" evidence="6">
    <location>
        <begin position="64"/>
        <end position="244"/>
    </location>
</feature>
<dbReference type="Proteomes" id="UP000325529">
    <property type="component" value="Chromosome"/>
</dbReference>
<dbReference type="PANTHER" id="PTHR42973:SF39">
    <property type="entry name" value="FAD-BINDING PCMH-TYPE DOMAIN-CONTAINING PROTEIN"/>
    <property type="match status" value="1"/>
</dbReference>
<evidence type="ECO:0000256" key="2">
    <source>
        <dbReference type="ARBA" id="ARBA00005466"/>
    </source>
</evidence>
<evidence type="ECO:0000313" key="8">
    <source>
        <dbReference type="Proteomes" id="UP000325529"/>
    </source>
</evidence>
<dbReference type="AlphaFoldDB" id="A0A5J6GLA0"/>
<evidence type="ECO:0000313" key="7">
    <source>
        <dbReference type="EMBL" id="QEU96249.1"/>
    </source>
</evidence>
<gene>
    <name evidence="7" type="ORF">CP970_39705</name>
</gene>
<dbReference type="InterPro" id="IPR016169">
    <property type="entry name" value="FAD-bd_PCMH_sub2"/>
</dbReference>
<evidence type="ECO:0000256" key="1">
    <source>
        <dbReference type="ARBA" id="ARBA00001974"/>
    </source>
</evidence>
<dbReference type="InterPro" id="IPR006311">
    <property type="entry name" value="TAT_signal"/>
</dbReference>
<evidence type="ECO:0000259" key="6">
    <source>
        <dbReference type="PROSITE" id="PS51387"/>
    </source>
</evidence>
<comment type="similarity">
    <text evidence="2">Belongs to the oxygen-dependent FAD-linked oxidoreductase family.</text>
</comment>
<dbReference type="Pfam" id="PF08031">
    <property type="entry name" value="BBE"/>
    <property type="match status" value="1"/>
</dbReference>
<sequence>MGKLPRRRVLRGTVVAGGAAALTGLGGTAAARPGKNRAGVPGPVTVVPADPRYASMNKTYNGRFTPRPDAVRAVYSAEQVIQAVDEAVRTGKRIAVRSGGHCYEDFVTHPDVKIVLDVSEMNEVSFDPEHQAFAVESGATLGQVYKSLYYGWGVTVPGGSCPSVGAGGHIAGGGYGSLSLRDGMVVDHLYGVDVVVVDKNGKARRVVATRRADDPHRDLWWAHTGGGGGNFGVVLRYLLRSPGARGKDPATLLPTPPATAPGLAVTWQWADVGERAFTTLVRDHGTWHERHPRSPVSSSLALGHRAGGQFQLLVGADAPQPEAARLMDAYVKDVTAGAGAPSTTARSDQPWLTATLGAETYAGGTPAKSKAGFLRRRWSDRQIAVVHKYLNDGDQRWGASVHVTSFGGAINTVAPDATAFPHRDALFSVSYDLYWEDPANKEEINWIRRFYQEVYADTGGVPVPGDANSGAYVNYPDADLADPKWNTSGIPWHTLYYRDNYPRLQQIKARWDPGNVFHHALSVRPKA</sequence>
<keyword evidence="8" id="KW-1185">Reference proteome</keyword>
<evidence type="ECO:0000256" key="3">
    <source>
        <dbReference type="ARBA" id="ARBA00022630"/>
    </source>
</evidence>
<protein>
    <submittedName>
        <fullName evidence="7">FAD-binding oxidoreductase</fullName>
    </submittedName>
</protein>
<dbReference type="SUPFAM" id="SSF56176">
    <property type="entry name" value="FAD-binding/transporter-associated domain-like"/>
    <property type="match status" value="1"/>
</dbReference>
<keyword evidence="3" id="KW-0285">Flavoprotein</keyword>
<dbReference type="KEGG" id="ska:CP970_39705"/>
<dbReference type="PANTHER" id="PTHR42973">
    <property type="entry name" value="BINDING OXIDOREDUCTASE, PUTATIVE (AFU_ORTHOLOGUE AFUA_1G17690)-RELATED"/>
    <property type="match status" value="1"/>
</dbReference>
<dbReference type="PROSITE" id="PS51318">
    <property type="entry name" value="TAT"/>
    <property type="match status" value="1"/>
</dbReference>
<dbReference type="InterPro" id="IPR012951">
    <property type="entry name" value="BBE"/>
</dbReference>
<accession>A0A5J6GLA0</accession>
<reference evidence="7 8" key="1">
    <citation type="submission" date="2017-09" db="EMBL/GenBank/DDBJ databases">
        <authorList>
            <person name="Lee N."/>
            <person name="Cho B.-K."/>
        </authorList>
    </citation>
    <scope>NUCLEOTIDE SEQUENCE [LARGE SCALE GENOMIC DNA]</scope>
    <source>
        <strain evidence="7 8">ATCC 12853</strain>
    </source>
</reference>
<keyword evidence="5" id="KW-0560">Oxidoreductase</keyword>
<dbReference type="Pfam" id="PF01565">
    <property type="entry name" value="FAD_binding_4"/>
    <property type="match status" value="1"/>
</dbReference>
<dbReference type="InterPro" id="IPR016166">
    <property type="entry name" value="FAD-bd_PCMH"/>
</dbReference>
<dbReference type="InterPro" id="IPR036318">
    <property type="entry name" value="FAD-bd_PCMH-like_sf"/>
</dbReference>
<evidence type="ECO:0000256" key="5">
    <source>
        <dbReference type="ARBA" id="ARBA00023002"/>
    </source>
</evidence>
<dbReference type="InterPro" id="IPR006094">
    <property type="entry name" value="Oxid_FAD_bind_N"/>
</dbReference>
<name>A0A5J6GLA0_STRKN</name>
<dbReference type="Gene3D" id="3.40.462.20">
    <property type="match status" value="1"/>
</dbReference>
<dbReference type="RefSeq" id="WP_150494570.1">
    <property type="nucleotide sequence ID" value="NZ_CP023699.1"/>
</dbReference>
<dbReference type="EMBL" id="CP023699">
    <property type="protein sequence ID" value="QEU96249.1"/>
    <property type="molecule type" value="Genomic_DNA"/>
</dbReference>
<dbReference type="PROSITE" id="PS51387">
    <property type="entry name" value="FAD_PCMH"/>
    <property type="match status" value="1"/>
</dbReference>
<dbReference type="Gene3D" id="3.30.465.10">
    <property type="match status" value="1"/>
</dbReference>
<organism evidence="7 8">
    <name type="scientific">Streptomyces kanamyceticus</name>
    <dbReference type="NCBI Taxonomy" id="1967"/>
    <lineage>
        <taxon>Bacteria</taxon>
        <taxon>Bacillati</taxon>
        <taxon>Actinomycetota</taxon>
        <taxon>Actinomycetes</taxon>
        <taxon>Kitasatosporales</taxon>
        <taxon>Streptomycetaceae</taxon>
        <taxon>Streptomyces</taxon>
    </lineage>
</organism>
<evidence type="ECO:0000256" key="4">
    <source>
        <dbReference type="ARBA" id="ARBA00022827"/>
    </source>
</evidence>